<feature type="transmembrane region" description="Helical" evidence="7">
    <location>
        <begin position="128"/>
        <end position="150"/>
    </location>
</feature>
<feature type="transmembrane region" description="Helical" evidence="7">
    <location>
        <begin position="303"/>
        <end position="320"/>
    </location>
</feature>
<dbReference type="EMBL" id="QWGE01000002">
    <property type="protein sequence ID" value="RIJ41953.1"/>
    <property type="molecule type" value="Genomic_DNA"/>
</dbReference>
<comment type="subcellular location">
    <subcellularLocation>
        <location evidence="1">Membrane</location>
        <topology evidence="1">Multi-pass membrane protein</topology>
    </subcellularLocation>
</comment>
<evidence type="ECO:0000313" key="8">
    <source>
        <dbReference type="EMBL" id="RIJ41953.1"/>
    </source>
</evidence>
<dbReference type="Gene3D" id="1.20.1730.10">
    <property type="entry name" value="Sodium/glucose cotransporter"/>
    <property type="match status" value="1"/>
</dbReference>
<accession>A0A399SHG1</accession>
<protein>
    <submittedName>
        <fullName evidence="8">Sodium:proline symporter</fullName>
    </submittedName>
</protein>
<organism evidence="8 9">
    <name type="scientific">Pontibacter oryzae</name>
    <dbReference type="NCBI Taxonomy" id="2304593"/>
    <lineage>
        <taxon>Bacteria</taxon>
        <taxon>Pseudomonadati</taxon>
        <taxon>Bacteroidota</taxon>
        <taxon>Cytophagia</taxon>
        <taxon>Cytophagales</taxon>
        <taxon>Hymenobacteraceae</taxon>
        <taxon>Pontibacter</taxon>
    </lineage>
</organism>
<dbReference type="Proteomes" id="UP000266005">
    <property type="component" value="Unassembled WGS sequence"/>
</dbReference>
<comment type="caution">
    <text evidence="8">The sequence shown here is derived from an EMBL/GenBank/DDBJ whole genome shotgun (WGS) entry which is preliminary data.</text>
</comment>
<feature type="transmembrane region" description="Helical" evidence="7">
    <location>
        <begin position="556"/>
        <end position="573"/>
    </location>
</feature>
<dbReference type="GO" id="GO:0005412">
    <property type="term" value="F:D-glucose:sodium symporter activity"/>
    <property type="evidence" value="ECO:0007669"/>
    <property type="project" value="TreeGrafter"/>
</dbReference>
<feature type="transmembrane region" description="Helical" evidence="7">
    <location>
        <begin position="524"/>
        <end position="550"/>
    </location>
</feature>
<evidence type="ECO:0000256" key="5">
    <source>
        <dbReference type="ARBA" id="ARBA00023136"/>
    </source>
</evidence>
<dbReference type="PANTHER" id="PTHR11819:SF77">
    <property type="entry name" value="SODIUM_GLUCOSE COTRANSPORT PROTEIN"/>
    <property type="match status" value="1"/>
</dbReference>
<feature type="transmembrane region" description="Helical" evidence="7">
    <location>
        <begin position="414"/>
        <end position="435"/>
    </location>
</feature>
<keyword evidence="9" id="KW-1185">Reference proteome</keyword>
<evidence type="ECO:0000256" key="1">
    <source>
        <dbReference type="ARBA" id="ARBA00004141"/>
    </source>
</evidence>
<evidence type="ECO:0000256" key="4">
    <source>
        <dbReference type="ARBA" id="ARBA00022989"/>
    </source>
</evidence>
<evidence type="ECO:0000256" key="6">
    <source>
        <dbReference type="RuleBase" id="RU362091"/>
    </source>
</evidence>
<feature type="transmembrane region" description="Helical" evidence="7">
    <location>
        <begin position="162"/>
        <end position="183"/>
    </location>
</feature>
<keyword evidence="4 7" id="KW-1133">Transmembrane helix</keyword>
<dbReference type="Pfam" id="PF00474">
    <property type="entry name" value="SSF"/>
    <property type="match status" value="1"/>
</dbReference>
<keyword evidence="5 7" id="KW-0472">Membrane</keyword>
<feature type="transmembrane region" description="Helical" evidence="7">
    <location>
        <begin position="444"/>
        <end position="462"/>
    </location>
</feature>
<name>A0A399SHG1_9BACT</name>
<comment type="similarity">
    <text evidence="2 6">Belongs to the sodium:solute symporter (SSF) (TC 2.A.21) family.</text>
</comment>
<dbReference type="InterPro" id="IPR038377">
    <property type="entry name" value="Na/Glc_symporter_sf"/>
</dbReference>
<evidence type="ECO:0000256" key="3">
    <source>
        <dbReference type="ARBA" id="ARBA00022692"/>
    </source>
</evidence>
<evidence type="ECO:0000256" key="7">
    <source>
        <dbReference type="SAM" id="Phobius"/>
    </source>
</evidence>
<evidence type="ECO:0000256" key="2">
    <source>
        <dbReference type="ARBA" id="ARBA00006434"/>
    </source>
</evidence>
<feature type="transmembrane region" description="Helical" evidence="7">
    <location>
        <begin position="386"/>
        <end position="408"/>
    </location>
</feature>
<dbReference type="RefSeq" id="WP_119431697.1">
    <property type="nucleotide sequence ID" value="NZ_QWGE01000002.1"/>
</dbReference>
<dbReference type="OrthoDB" id="9761931at2"/>
<evidence type="ECO:0000313" key="9">
    <source>
        <dbReference type="Proteomes" id="UP000266005"/>
    </source>
</evidence>
<dbReference type="PANTHER" id="PTHR11819">
    <property type="entry name" value="SOLUTE CARRIER FAMILY 5"/>
    <property type="match status" value="1"/>
</dbReference>
<dbReference type="CDD" id="cd11477">
    <property type="entry name" value="SLC5sbd_u1"/>
    <property type="match status" value="1"/>
</dbReference>
<feature type="transmembrane region" description="Helical" evidence="7">
    <location>
        <begin position="468"/>
        <end position="486"/>
    </location>
</feature>
<feature type="transmembrane region" description="Helical" evidence="7">
    <location>
        <begin position="189"/>
        <end position="207"/>
    </location>
</feature>
<dbReference type="InterPro" id="IPR001734">
    <property type="entry name" value="Na/solute_symporter"/>
</dbReference>
<dbReference type="AlphaFoldDB" id="A0A399SHG1"/>
<keyword evidence="3 7" id="KW-0812">Transmembrane</keyword>
<feature type="transmembrane region" description="Helical" evidence="7">
    <location>
        <begin position="5"/>
        <end position="25"/>
    </location>
</feature>
<proteinExistence type="inferred from homology"/>
<feature type="transmembrane region" description="Helical" evidence="7">
    <location>
        <begin position="340"/>
        <end position="365"/>
    </location>
</feature>
<feature type="transmembrane region" description="Helical" evidence="7">
    <location>
        <begin position="78"/>
        <end position="98"/>
    </location>
</feature>
<feature type="transmembrane region" description="Helical" evidence="7">
    <location>
        <begin position="45"/>
        <end position="66"/>
    </location>
</feature>
<sequence>MHLDLIDWIVMGAFAVVTLVIGISYTGKASGSLANFFLGGRNLPWWIAGTSMVATTFAADTPLAVTELVAQSGISGNWLWWNMLLGGLLTTFFFARLWRRAGIITDLEFIEMRYSGKPASFLRAFRSVYLGIFMNSLIIGWVNVALMSIIEVFFEVPKGEQLFYVGIAMVIVVAYSSLSGLLGVAITDVIQFVIAIVGCIILAYLVITSEQIGGIVGLKEKLPASTLDYFPKVGTGSEIGQTLTLSLGAFLAFTTVQWWASWYPGNEPGGGGYIAQRMMSTKNEKHALYATLFFQIGHYCIRPWPWILVALAAVVLYPNLGPGNEKLGYVMAMKDFLPPGLKGLLLVAFFAAYMSTISTQLNWGASYIINDLYARFIKPDATQKQLVTASRVTTLLLMIVSLGVTTQITSIAAVWKFIMEAGAGLGLVLILRWYWWRINAWSEIAATIAPFIGYGVAKYVIGWEFPDSFFLTVSFTTVVWIVATFVTRPTPESKLQAFYEKIQPDGAWAPVRKSLKLPKPKTKVYHLLVAWIAAVIMVYSTLFLIGDLIFQNYERFAMWLVSAVISLVIMVVMSKRVKFFED</sequence>
<reference evidence="9" key="1">
    <citation type="submission" date="2018-08" db="EMBL/GenBank/DDBJ databases">
        <title>Mucilaginibacter sp. MYSH2.</title>
        <authorList>
            <person name="Seo T."/>
        </authorList>
    </citation>
    <scope>NUCLEOTIDE SEQUENCE [LARGE SCALE GENOMIC DNA]</scope>
    <source>
        <strain evidence="9">KIRAN</strain>
    </source>
</reference>
<dbReference type="GO" id="GO:0005886">
    <property type="term" value="C:plasma membrane"/>
    <property type="evidence" value="ECO:0007669"/>
    <property type="project" value="TreeGrafter"/>
</dbReference>
<gene>
    <name evidence="8" type="ORF">D1627_08085</name>
</gene>
<dbReference type="PROSITE" id="PS50283">
    <property type="entry name" value="NA_SOLUT_SYMP_3"/>
    <property type="match status" value="1"/>
</dbReference>